<comment type="caution">
    <text evidence="3">The sequence shown here is derived from an EMBL/GenBank/DDBJ whole genome shotgun (WGS) entry which is preliminary data.</text>
</comment>
<name>A0A9Q5HSF7_SANBA</name>
<accession>A0A9Q5HSF7</accession>
<dbReference type="OrthoDB" id="2751409at2759"/>
<feature type="region of interest" description="Disordered" evidence="1">
    <location>
        <begin position="587"/>
        <end position="656"/>
    </location>
</feature>
<feature type="region of interest" description="Disordered" evidence="1">
    <location>
        <begin position="403"/>
        <end position="429"/>
    </location>
</feature>
<dbReference type="AlphaFoldDB" id="A0A9Q5HSF7"/>
<reference evidence="3" key="1">
    <citation type="submission" date="2016-06" db="EMBL/GenBank/DDBJ databases">
        <title>Draft Genome sequence of the fungus Inonotus baumii.</title>
        <authorList>
            <person name="Zhu H."/>
            <person name="Lin W."/>
        </authorList>
    </citation>
    <scope>NUCLEOTIDE SEQUENCE</scope>
    <source>
        <strain evidence="3">821</strain>
    </source>
</reference>
<evidence type="ECO:0000259" key="2">
    <source>
        <dbReference type="PROSITE" id="PS50181"/>
    </source>
</evidence>
<feature type="compositionally biased region" description="Acidic residues" evidence="1">
    <location>
        <begin position="624"/>
        <end position="635"/>
    </location>
</feature>
<dbReference type="InterPro" id="IPR001810">
    <property type="entry name" value="F-box_dom"/>
</dbReference>
<dbReference type="CDD" id="cd09917">
    <property type="entry name" value="F-box_SF"/>
    <property type="match status" value="1"/>
</dbReference>
<feature type="region of interest" description="Disordered" evidence="1">
    <location>
        <begin position="498"/>
        <end position="517"/>
    </location>
</feature>
<dbReference type="EMBL" id="LNZH02000212">
    <property type="protein sequence ID" value="OCB85019.1"/>
    <property type="molecule type" value="Genomic_DNA"/>
</dbReference>
<dbReference type="InterPro" id="IPR036047">
    <property type="entry name" value="F-box-like_dom_sf"/>
</dbReference>
<gene>
    <name evidence="3" type="ORF">A7U60_g7976</name>
</gene>
<organism evidence="3 4">
    <name type="scientific">Sanghuangporus baumii</name>
    <name type="common">Phellinus baumii</name>
    <dbReference type="NCBI Taxonomy" id="108892"/>
    <lineage>
        <taxon>Eukaryota</taxon>
        <taxon>Fungi</taxon>
        <taxon>Dikarya</taxon>
        <taxon>Basidiomycota</taxon>
        <taxon>Agaricomycotina</taxon>
        <taxon>Agaricomycetes</taxon>
        <taxon>Hymenochaetales</taxon>
        <taxon>Hymenochaetaceae</taxon>
        <taxon>Sanghuangporus</taxon>
    </lineage>
</organism>
<dbReference type="Proteomes" id="UP000757232">
    <property type="component" value="Unassembled WGS sequence"/>
</dbReference>
<feature type="region of interest" description="Disordered" evidence="1">
    <location>
        <begin position="160"/>
        <end position="180"/>
    </location>
</feature>
<sequence>MPLLSLPDEILLIVLSSLNAPDIFAFASVNKYTNTFYKSSSRLQYIAELDLAGCLDESLDTPRSTRYAAEESNGGSIEARSTAATSLPNISEKLAYLRTREHNWRTLDLTRNAKKIPLEREMEVSVYDLSGGVFGFAEFRMEYLLRYVELREVSRREGILDGNGDVQGQPGEQGNGDIVADTENDNAARSVEENSEPPRTDVPWKKFSFDGVVADFGLALREHDLIVSVSYTLPEPGEGLMNIPAVQELQLNLFQFSTQAPHPLAKEPTIKLARKPTAYARSSPIIEVSGMYIVVLLTFPRAVLHRFLIEDLFVINWQTGRIVHHQSYETPTYSAIAFVTPSLFVLPNLVENTLDLLHIFASEGGHTGGADSVVLLRRLRLPEMTNNFRLRGAVCRGDPNPTASTFDPLNPHLNASTTETQGLTKDRRSSASMRRWGASGYDVTADPLRAIISFKFVIEHSDAAIPYGPALNLVVHRSALASLALPVLNAYKERVLESPGTGEGNVTPGSMSTGEDDVQWKEWGPKVTRWRLEDDYVGWVTTTAGQRQVFTSLVPGPDNAWWKSVVLVRDYNPFEVKRTIAKAVRQRTSERTEGKGKEKALGKDPTDLEGGNEIEIYVDSLDGEREDDSEDEDELGLGTGGDWPTGNIDLSQTPMPTPAPLPALGEMEDHLGPGDMLQAVYADVAGDSNPTEYHLLDGFDEPEPGSSPVPHLPPPGASSTSDANLSSPGIPPSSSVTATTIASPSYTEEDSEQHVSDATSSPSSPALPPQSSDLPFATPSSSHPLKLVSIRIRDTMSNTKVRYYRNGDLAGGLPCVEYMLEGCEALFSGVLMDEERIIGYLENAENPEQIERMSQILASALRSYDGLILITYSYLTAMLEYAQEDYNNVSL</sequence>
<proteinExistence type="predicted"/>
<evidence type="ECO:0000313" key="3">
    <source>
        <dbReference type="EMBL" id="OCB85019.1"/>
    </source>
</evidence>
<evidence type="ECO:0000313" key="4">
    <source>
        <dbReference type="Proteomes" id="UP000757232"/>
    </source>
</evidence>
<feature type="compositionally biased region" description="Low complexity" evidence="1">
    <location>
        <begin position="756"/>
        <end position="775"/>
    </location>
</feature>
<dbReference type="Pfam" id="PF00646">
    <property type="entry name" value="F-box"/>
    <property type="match status" value="1"/>
</dbReference>
<evidence type="ECO:0000256" key="1">
    <source>
        <dbReference type="SAM" id="MobiDB-lite"/>
    </source>
</evidence>
<feature type="compositionally biased region" description="Polar residues" evidence="1">
    <location>
        <begin position="403"/>
        <end position="423"/>
    </location>
</feature>
<dbReference type="PROSITE" id="PS50181">
    <property type="entry name" value="FBOX"/>
    <property type="match status" value="1"/>
</dbReference>
<keyword evidence="4" id="KW-1185">Reference proteome</keyword>
<feature type="compositionally biased region" description="Polar residues" evidence="1">
    <location>
        <begin position="720"/>
        <end position="746"/>
    </location>
</feature>
<feature type="compositionally biased region" description="Basic and acidic residues" evidence="1">
    <location>
        <begin position="587"/>
        <end position="606"/>
    </location>
</feature>
<feature type="domain" description="F-box" evidence="2">
    <location>
        <begin position="1"/>
        <end position="46"/>
    </location>
</feature>
<feature type="compositionally biased region" description="Pro residues" evidence="1">
    <location>
        <begin position="705"/>
        <end position="716"/>
    </location>
</feature>
<feature type="region of interest" description="Disordered" evidence="1">
    <location>
        <begin position="688"/>
        <end position="781"/>
    </location>
</feature>
<dbReference type="SUPFAM" id="SSF81383">
    <property type="entry name" value="F-box domain"/>
    <property type="match status" value="1"/>
</dbReference>
<protein>
    <recommendedName>
        <fullName evidence="2">F-box domain-containing protein</fullName>
    </recommendedName>
</protein>